<name>A0ABW0EK94_9PSEU</name>
<dbReference type="EMBL" id="JBHSKF010000004">
    <property type="protein sequence ID" value="MFC5287852.1"/>
    <property type="molecule type" value="Genomic_DNA"/>
</dbReference>
<dbReference type="RefSeq" id="WP_378247193.1">
    <property type="nucleotide sequence ID" value="NZ_JBHSKF010000004.1"/>
</dbReference>
<keyword evidence="3" id="KW-1185">Reference proteome</keyword>
<evidence type="ECO:0000313" key="2">
    <source>
        <dbReference type="EMBL" id="MFC5287852.1"/>
    </source>
</evidence>
<comment type="caution">
    <text evidence="2">The sequence shown here is derived from an EMBL/GenBank/DDBJ whole genome shotgun (WGS) entry which is preliminary data.</text>
</comment>
<evidence type="ECO:0000313" key="3">
    <source>
        <dbReference type="Proteomes" id="UP001596157"/>
    </source>
</evidence>
<dbReference type="Proteomes" id="UP001596157">
    <property type="component" value="Unassembled WGS sequence"/>
</dbReference>
<protein>
    <submittedName>
        <fullName evidence="2">Uncharacterized protein</fullName>
    </submittedName>
</protein>
<evidence type="ECO:0000256" key="1">
    <source>
        <dbReference type="SAM" id="MobiDB-lite"/>
    </source>
</evidence>
<organism evidence="2 3">
    <name type="scientific">Actinokineospora guangxiensis</name>
    <dbReference type="NCBI Taxonomy" id="1490288"/>
    <lineage>
        <taxon>Bacteria</taxon>
        <taxon>Bacillati</taxon>
        <taxon>Actinomycetota</taxon>
        <taxon>Actinomycetes</taxon>
        <taxon>Pseudonocardiales</taxon>
        <taxon>Pseudonocardiaceae</taxon>
        <taxon>Actinokineospora</taxon>
    </lineage>
</organism>
<accession>A0ABW0EK94</accession>
<feature type="compositionally biased region" description="Basic and acidic residues" evidence="1">
    <location>
        <begin position="51"/>
        <end position="68"/>
    </location>
</feature>
<sequence>MTFRNAPQARTQAPHPPSGGAPSAGPRVDPPTAVPHVDPSTSRHGGASADRPPHSAHEHESAHPGDVRDFARHLLSTGWTRHPADFAAFLATRTWADDSADTVAVFDPAHVHAFRETPEGTVVWLFDGDLPSVRRAVDGLGPPGRHVRIPAQKT</sequence>
<reference evidence="3" key="1">
    <citation type="journal article" date="2019" name="Int. J. Syst. Evol. Microbiol.">
        <title>The Global Catalogue of Microorganisms (GCM) 10K type strain sequencing project: providing services to taxonomists for standard genome sequencing and annotation.</title>
        <authorList>
            <consortium name="The Broad Institute Genomics Platform"/>
            <consortium name="The Broad Institute Genome Sequencing Center for Infectious Disease"/>
            <person name="Wu L."/>
            <person name="Ma J."/>
        </authorList>
    </citation>
    <scope>NUCLEOTIDE SEQUENCE [LARGE SCALE GENOMIC DNA]</scope>
    <source>
        <strain evidence="3">CCUG 59778</strain>
    </source>
</reference>
<proteinExistence type="predicted"/>
<feature type="region of interest" description="Disordered" evidence="1">
    <location>
        <begin position="1"/>
        <end position="68"/>
    </location>
</feature>
<gene>
    <name evidence="2" type="ORF">ACFPM7_12390</name>
</gene>